<keyword evidence="7" id="KW-0963">Cytoplasm</keyword>
<evidence type="ECO:0000256" key="11">
    <source>
        <dbReference type="SAM" id="MobiDB-lite"/>
    </source>
</evidence>
<evidence type="ECO:0000256" key="4">
    <source>
        <dbReference type="ARBA" id="ARBA00004906"/>
    </source>
</evidence>
<dbReference type="CDD" id="cd16657">
    <property type="entry name" value="RING-Ubox_UBE4A"/>
    <property type="match status" value="1"/>
</dbReference>
<feature type="compositionally biased region" description="Low complexity" evidence="11">
    <location>
        <begin position="8"/>
        <end position="28"/>
    </location>
</feature>
<keyword evidence="14" id="KW-1185">Reference proteome</keyword>
<reference evidence="13 14" key="1">
    <citation type="submission" date="2019-02" db="EMBL/GenBank/DDBJ databases">
        <title>Genome sequencing of the rare red list fungi Bondarzewia mesenterica.</title>
        <authorList>
            <person name="Buettner E."/>
            <person name="Kellner H."/>
        </authorList>
    </citation>
    <scope>NUCLEOTIDE SEQUENCE [LARGE SCALE GENOMIC DNA]</scope>
    <source>
        <strain evidence="13 14">DSM 108281</strain>
    </source>
</reference>
<dbReference type="AlphaFoldDB" id="A0A4S4M4K5"/>
<evidence type="ECO:0000256" key="7">
    <source>
        <dbReference type="ARBA" id="ARBA00022490"/>
    </source>
</evidence>
<dbReference type="PROSITE" id="PS51698">
    <property type="entry name" value="U_BOX"/>
    <property type="match status" value="1"/>
</dbReference>
<dbReference type="GO" id="GO:0000151">
    <property type="term" value="C:ubiquitin ligase complex"/>
    <property type="evidence" value="ECO:0007669"/>
    <property type="project" value="InterPro"/>
</dbReference>
<dbReference type="GO" id="GO:0006511">
    <property type="term" value="P:ubiquitin-dependent protein catabolic process"/>
    <property type="evidence" value="ECO:0007669"/>
    <property type="project" value="InterPro"/>
</dbReference>
<evidence type="ECO:0000256" key="3">
    <source>
        <dbReference type="ARBA" id="ARBA00004496"/>
    </source>
</evidence>
<dbReference type="GO" id="GO:0034450">
    <property type="term" value="F:ubiquitin-ubiquitin ligase activity"/>
    <property type="evidence" value="ECO:0007669"/>
    <property type="project" value="InterPro"/>
</dbReference>
<dbReference type="GO" id="GO:0036503">
    <property type="term" value="P:ERAD pathway"/>
    <property type="evidence" value="ECO:0007669"/>
    <property type="project" value="InterPro"/>
</dbReference>
<comment type="catalytic activity">
    <reaction evidence="1">
        <text>S-ubiquitinyl-[E2 ubiquitin-conjugating enzyme]-L-cysteine + [acceptor protein]-L-lysine = [E2 ubiquitin-conjugating enzyme]-L-cysteine + N(6)-ubiquitinyl-[acceptor protein]-L-lysine.</text>
        <dbReference type="EC" id="2.3.2.27"/>
    </reaction>
</comment>
<evidence type="ECO:0000256" key="8">
    <source>
        <dbReference type="ARBA" id="ARBA00022679"/>
    </source>
</evidence>
<dbReference type="InterPro" id="IPR019474">
    <property type="entry name" value="Ub_conjug_fac_E4_core"/>
</dbReference>
<gene>
    <name evidence="13" type="ORF">EW146_g1184</name>
</gene>
<evidence type="ECO:0000259" key="12">
    <source>
        <dbReference type="PROSITE" id="PS51698"/>
    </source>
</evidence>
<evidence type="ECO:0000256" key="5">
    <source>
        <dbReference type="ARBA" id="ARBA00007434"/>
    </source>
</evidence>
<dbReference type="InterPro" id="IPR003613">
    <property type="entry name" value="Ubox_domain"/>
</dbReference>
<evidence type="ECO:0000256" key="10">
    <source>
        <dbReference type="ARBA" id="ARBA00023242"/>
    </source>
</evidence>
<dbReference type="InterPro" id="IPR045132">
    <property type="entry name" value="UBE4"/>
</dbReference>
<keyword evidence="8" id="KW-0808">Transferase</keyword>
<protein>
    <recommendedName>
        <fullName evidence="6">RING-type E3 ubiquitin transferase</fullName>
        <ecNumber evidence="6">2.3.2.27</ecNumber>
    </recommendedName>
</protein>
<accession>A0A4S4M4K5</accession>
<evidence type="ECO:0000313" key="14">
    <source>
        <dbReference type="Proteomes" id="UP000310158"/>
    </source>
</evidence>
<proteinExistence type="inferred from homology"/>
<dbReference type="SUPFAM" id="SSF57850">
    <property type="entry name" value="RING/U-box"/>
    <property type="match status" value="1"/>
</dbReference>
<sequence length="1049" mass="118822">MKRLAKLQAASSQSSPREASPTPSTSSAPPKPKPKPIPAPTPKRVATVATPSPVPPKKKVSAPPKLDYVNWENDTITNVFKVTIDRNLALHSNQDIVWLRLDEDVQPMDVDNGGPPALTADRLESVVIARLDLDPASLDHDEDYRPFLSGIPKDQTVFEYLIGCWKRLNAAKSTLFKRGYYPVDLQKALELEEKMRHFIISYTGIVLMSPEAFPFPAGKAVGHPELVEILLSLSSFSTPLYGGTTESPSSLTPSEIEPFLQDLVHRFEPDNELESILGPVVESLLHHECLAQPDGIASTDSQWRGIIAGLEALVSNKAIAQMVVRMESWNPPDANAVNFERLSLMGPLLRLNVFPGDWPRILKTYFSEMDSRPAVDVESARNSLRGTLKSLQSSLFKIFNTIVRTSPECREAFLRYISRIISLNVKRAGMQIDRIDPRYYAHSSRIDVREETRINATSEEATQWEAANRLPEGVAPSNFISDIFYLALAMNHYGYQKTLQTFDEYSKQIDEDQRHLTTITGDRSWEGTPFQARMEAAIKQVKDNIAALNAMSAAASTQLLDPEVLFRGNSFNSFVATWLVRFADPKKTHPKPVVDLPLPTEVPLDFRVLPEYLLEDSIGYYVFVVRHNAPSLELSGREELLNFALTFLMSTWYIKNPFLKAKIVEVLFFGCIKYYRNDSASLLGSTLNSHPMALKYLMPALMHFYIEVEQTGASSQFYDKFNARRNITYVLKAVWGNQDQRKALKEEAKNVDKFVRFANLMINDVTYLMDESLSDLAQIFNIQKEMENRAEWASKPMQYRREREGLLRSMERQATGYTQLGKSTVDLLKLFTAETKEPFMMPEIIDRLAAMLDYNLDALVGPKCRELNLTNKEKYSFNPRQLLSDVVQVYLNLSEEGDFVKAIAGDGRSYKKELFDKAASICLSYSLKSPTEIEQLRIFVVKVEEAKAIIEAEEELGEVPDEFLDPLMFTVMRDPVTLPTSRAVIDRSTIKSHLLSDSTDPFNRMPLKIEDVIPNPELKERIQTFLVERRNKHAALDKPEEDAVKMNVD</sequence>
<feature type="compositionally biased region" description="Pro residues" evidence="11">
    <location>
        <begin position="29"/>
        <end position="41"/>
    </location>
</feature>
<evidence type="ECO:0000256" key="1">
    <source>
        <dbReference type="ARBA" id="ARBA00000900"/>
    </source>
</evidence>
<dbReference type="InterPro" id="IPR013083">
    <property type="entry name" value="Znf_RING/FYVE/PHD"/>
</dbReference>
<keyword evidence="9" id="KW-0833">Ubl conjugation pathway</keyword>
<evidence type="ECO:0000256" key="2">
    <source>
        <dbReference type="ARBA" id="ARBA00004123"/>
    </source>
</evidence>
<feature type="domain" description="U-box" evidence="12">
    <location>
        <begin position="958"/>
        <end position="1032"/>
    </location>
</feature>
<dbReference type="GO" id="GO:0005737">
    <property type="term" value="C:cytoplasm"/>
    <property type="evidence" value="ECO:0007669"/>
    <property type="project" value="UniProtKB-SubCell"/>
</dbReference>
<comment type="similarity">
    <text evidence="5">Belongs to the ubiquitin conjugation factor E4 family.</text>
</comment>
<feature type="region of interest" description="Disordered" evidence="11">
    <location>
        <begin position="1"/>
        <end position="62"/>
    </location>
</feature>
<dbReference type="GO" id="GO:0000209">
    <property type="term" value="P:protein polyubiquitination"/>
    <property type="evidence" value="ECO:0007669"/>
    <property type="project" value="TreeGrafter"/>
</dbReference>
<dbReference type="PANTHER" id="PTHR13931:SF2">
    <property type="entry name" value="UBIQUITIN CONJUGATION FACTOR E4 B"/>
    <property type="match status" value="1"/>
</dbReference>
<dbReference type="Proteomes" id="UP000310158">
    <property type="component" value="Unassembled WGS sequence"/>
</dbReference>
<comment type="subcellular location">
    <subcellularLocation>
        <location evidence="3">Cytoplasm</location>
    </subcellularLocation>
    <subcellularLocation>
        <location evidence="2">Nucleus</location>
    </subcellularLocation>
</comment>
<dbReference type="SMART" id="SM00504">
    <property type="entry name" value="Ubox"/>
    <property type="match status" value="1"/>
</dbReference>
<evidence type="ECO:0000313" key="13">
    <source>
        <dbReference type="EMBL" id="THH20082.1"/>
    </source>
</evidence>
<dbReference type="GO" id="GO:0005634">
    <property type="term" value="C:nucleus"/>
    <property type="evidence" value="ECO:0007669"/>
    <property type="project" value="UniProtKB-SubCell"/>
</dbReference>
<organism evidence="13 14">
    <name type="scientific">Bondarzewia mesenterica</name>
    <dbReference type="NCBI Taxonomy" id="1095465"/>
    <lineage>
        <taxon>Eukaryota</taxon>
        <taxon>Fungi</taxon>
        <taxon>Dikarya</taxon>
        <taxon>Basidiomycota</taxon>
        <taxon>Agaricomycotina</taxon>
        <taxon>Agaricomycetes</taxon>
        <taxon>Russulales</taxon>
        <taxon>Bondarzewiaceae</taxon>
        <taxon>Bondarzewia</taxon>
    </lineage>
</organism>
<dbReference type="OrthoDB" id="20295at2759"/>
<dbReference type="Gene3D" id="3.30.40.10">
    <property type="entry name" value="Zinc/RING finger domain, C3HC4 (zinc finger)"/>
    <property type="match status" value="1"/>
</dbReference>
<name>A0A4S4M4K5_9AGAM</name>
<dbReference type="UniPathway" id="UPA00143"/>
<dbReference type="PANTHER" id="PTHR13931">
    <property type="entry name" value="UBIQUITINATION FACTOR E4"/>
    <property type="match status" value="1"/>
</dbReference>
<dbReference type="EC" id="2.3.2.27" evidence="6"/>
<evidence type="ECO:0000256" key="9">
    <source>
        <dbReference type="ARBA" id="ARBA00022786"/>
    </source>
</evidence>
<comment type="pathway">
    <text evidence="4">Protein modification; protein ubiquitination.</text>
</comment>
<keyword evidence="10" id="KW-0539">Nucleus</keyword>
<evidence type="ECO:0000256" key="6">
    <source>
        <dbReference type="ARBA" id="ARBA00012483"/>
    </source>
</evidence>
<dbReference type="EMBL" id="SGPL01000029">
    <property type="protein sequence ID" value="THH20082.1"/>
    <property type="molecule type" value="Genomic_DNA"/>
</dbReference>
<dbReference type="Pfam" id="PF10408">
    <property type="entry name" value="Ufd2P_core"/>
    <property type="match status" value="1"/>
</dbReference>
<comment type="caution">
    <text evidence="13">The sequence shown here is derived from an EMBL/GenBank/DDBJ whole genome shotgun (WGS) entry which is preliminary data.</text>
</comment>
<dbReference type="FunFam" id="3.30.40.10:FF:000055">
    <property type="entry name" value="Ubiquitin conjugation factor e4 a"/>
    <property type="match status" value="1"/>
</dbReference>
<dbReference type="Pfam" id="PF04564">
    <property type="entry name" value="U-box"/>
    <property type="match status" value="1"/>
</dbReference>